<dbReference type="InterPro" id="IPR023631">
    <property type="entry name" value="Amidase_dom"/>
</dbReference>
<feature type="domain" description="Amidase" evidence="2">
    <location>
        <begin position="27"/>
        <end position="302"/>
    </location>
</feature>
<gene>
    <name evidence="3" type="ORF">GBAR_LOCUS6985</name>
</gene>
<comment type="similarity">
    <text evidence="1">Belongs to the amidase family.</text>
</comment>
<dbReference type="InterPro" id="IPR000120">
    <property type="entry name" value="Amidase"/>
</dbReference>
<dbReference type="PROSITE" id="PS00571">
    <property type="entry name" value="AMIDASES"/>
    <property type="match status" value="1"/>
</dbReference>
<dbReference type="InterPro" id="IPR036928">
    <property type="entry name" value="AS_sf"/>
</dbReference>
<dbReference type="SUPFAM" id="SSF75304">
    <property type="entry name" value="Amidase signature (AS) enzymes"/>
    <property type="match status" value="1"/>
</dbReference>
<keyword evidence="4" id="KW-1185">Reference proteome</keyword>
<dbReference type="AlphaFoldDB" id="A0AA35W7X7"/>
<dbReference type="InterPro" id="IPR020556">
    <property type="entry name" value="Amidase_CS"/>
</dbReference>
<organism evidence="3 4">
    <name type="scientific">Geodia barretti</name>
    <name type="common">Barrett's horny sponge</name>
    <dbReference type="NCBI Taxonomy" id="519541"/>
    <lineage>
        <taxon>Eukaryota</taxon>
        <taxon>Metazoa</taxon>
        <taxon>Porifera</taxon>
        <taxon>Demospongiae</taxon>
        <taxon>Heteroscleromorpha</taxon>
        <taxon>Tetractinellida</taxon>
        <taxon>Astrophorina</taxon>
        <taxon>Geodiidae</taxon>
        <taxon>Geodia</taxon>
    </lineage>
</organism>
<evidence type="ECO:0000259" key="2">
    <source>
        <dbReference type="Pfam" id="PF01425"/>
    </source>
</evidence>
<evidence type="ECO:0000313" key="4">
    <source>
        <dbReference type="Proteomes" id="UP001174909"/>
    </source>
</evidence>
<evidence type="ECO:0000256" key="1">
    <source>
        <dbReference type="ARBA" id="ARBA00009199"/>
    </source>
</evidence>
<dbReference type="PANTHER" id="PTHR11895">
    <property type="entry name" value="TRANSAMIDASE"/>
    <property type="match status" value="1"/>
</dbReference>
<dbReference type="GO" id="GO:0003824">
    <property type="term" value="F:catalytic activity"/>
    <property type="evidence" value="ECO:0007669"/>
    <property type="project" value="InterPro"/>
</dbReference>
<sequence length="312" mass="33324">MDNQDIPFLTTVELSELIRTREVSPVEATSAYLDRIEALNFKFNSYLTVCRTEAMAAAEEAEQAIARGDYLGPMHGIPVAVKDQIWTKGIRTTVGSRLMADFIPDEDATAIANLKRAGAVLLGKTNLTEFALGGSQRYGLNRNPWNLDRFTGGSSGGSGSATSAFLCSTSLGEDTGGSIRRPAAWCGIVGLRPSWGRVSRYGVAPGSWSMDQVGPISRTVEDAAITLGAIAGHDPRDPYSWDTPVPNYRHALGGDLSGVRVGAIRELIESEIVDPEVRNGIRAAAAVLEELGATVEDVSLPLTVHGGTWPPR</sequence>
<protein>
    <submittedName>
        <fullName evidence="3">Glutamyl-tRNA(Gln) amidotransferase subunit A</fullName>
    </submittedName>
</protein>
<dbReference type="PANTHER" id="PTHR11895:SF151">
    <property type="entry name" value="GLUTAMYL-TRNA(GLN) AMIDOTRANSFERASE SUBUNIT A"/>
    <property type="match status" value="1"/>
</dbReference>
<dbReference type="Proteomes" id="UP001174909">
    <property type="component" value="Unassembled WGS sequence"/>
</dbReference>
<comment type="caution">
    <text evidence="3">The sequence shown here is derived from an EMBL/GenBank/DDBJ whole genome shotgun (WGS) entry which is preliminary data.</text>
</comment>
<proteinExistence type="inferred from homology"/>
<dbReference type="Gene3D" id="3.90.1300.10">
    <property type="entry name" value="Amidase signature (AS) domain"/>
    <property type="match status" value="1"/>
</dbReference>
<evidence type="ECO:0000313" key="3">
    <source>
        <dbReference type="EMBL" id="CAI8010644.1"/>
    </source>
</evidence>
<dbReference type="Pfam" id="PF01425">
    <property type="entry name" value="Amidase"/>
    <property type="match status" value="1"/>
</dbReference>
<dbReference type="EMBL" id="CASHTH010001051">
    <property type="protein sequence ID" value="CAI8010644.1"/>
    <property type="molecule type" value="Genomic_DNA"/>
</dbReference>
<name>A0AA35W7X7_GEOBA</name>
<reference evidence="3" key="1">
    <citation type="submission" date="2023-03" db="EMBL/GenBank/DDBJ databases">
        <authorList>
            <person name="Steffen K."/>
            <person name="Cardenas P."/>
        </authorList>
    </citation>
    <scope>NUCLEOTIDE SEQUENCE</scope>
</reference>
<accession>A0AA35W7X7</accession>